<feature type="coiled-coil region" evidence="5">
    <location>
        <begin position="9"/>
        <end position="36"/>
    </location>
</feature>
<evidence type="ECO:0000256" key="1">
    <source>
        <dbReference type="ARBA" id="ARBA00004496"/>
    </source>
</evidence>
<evidence type="ECO:0000256" key="5">
    <source>
        <dbReference type="SAM" id="Coils"/>
    </source>
</evidence>
<gene>
    <name evidence="6" type="ORF">FDP41_003865</name>
</gene>
<dbReference type="GO" id="GO:0005868">
    <property type="term" value="C:cytoplasmic dynein complex"/>
    <property type="evidence" value="ECO:0007669"/>
    <property type="project" value="TreeGrafter"/>
</dbReference>
<name>A0A6A5BR67_NAEFO</name>
<dbReference type="OMA" id="CTCMSFA"/>
<comment type="caution">
    <text evidence="6">The sequence shown here is derived from an EMBL/GenBank/DDBJ whole genome shotgun (WGS) entry which is preliminary data.</text>
</comment>
<dbReference type="OrthoDB" id="4189at2759"/>
<dbReference type="PANTHER" id="PTHR12442:SF22">
    <property type="entry name" value="CYTOPLASMIC DYNEIN 1 INTERMEDIATE CHAIN-RELATED"/>
    <property type="match status" value="1"/>
</dbReference>
<dbReference type="InterPro" id="IPR050687">
    <property type="entry name" value="Dynein_IC"/>
</dbReference>
<dbReference type="Proteomes" id="UP000444721">
    <property type="component" value="Unassembled WGS sequence"/>
</dbReference>
<dbReference type="SUPFAM" id="SSF50978">
    <property type="entry name" value="WD40 repeat-like"/>
    <property type="match status" value="1"/>
</dbReference>
<evidence type="ECO:0000256" key="4">
    <source>
        <dbReference type="ARBA" id="ARBA00022737"/>
    </source>
</evidence>
<evidence type="ECO:0000256" key="2">
    <source>
        <dbReference type="ARBA" id="ARBA00022490"/>
    </source>
</evidence>
<evidence type="ECO:0000313" key="7">
    <source>
        <dbReference type="Proteomes" id="UP000444721"/>
    </source>
</evidence>
<organism evidence="6 7">
    <name type="scientific">Naegleria fowleri</name>
    <name type="common">Brain eating amoeba</name>
    <dbReference type="NCBI Taxonomy" id="5763"/>
    <lineage>
        <taxon>Eukaryota</taxon>
        <taxon>Discoba</taxon>
        <taxon>Heterolobosea</taxon>
        <taxon>Tetramitia</taxon>
        <taxon>Eutetramitia</taxon>
        <taxon>Vahlkampfiidae</taxon>
        <taxon>Naegleria</taxon>
    </lineage>
</organism>
<dbReference type="InterPro" id="IPR015943">
    <property type="entry name" value="WD40/YVTN_repeat-like_dom_sf"/>
</dbReference>
<dbReference type="GO" id="GO:0010970">
    <property type="term" value="P:transport along microtubule"/>
    <property type="evidence" value="ECO:0007669"/>
    <property type="project" value="TreeGrafter"/>
</dbReference>
<dbReference type="RefSeq" id="XP_044561925.1">
    <property type="nucleotide sequence ID" value="XM_044707216.1"/>
</dbReference>
<reference evidence="6 7" key="1">
    <citation type="journal article" date="2019" name="Sci. Rep.">
        <title>Nanopore sequencing improves the draft genome of the human pathogenic amoeba Naegleria fowleri.</title>
        <authorList>
            <person name="Liechti N."/>
            <person name="Schurch N."/>
            <person name="Bruggmann R."/>
            <person name="Wittwer M."/>
        </authorList>
    </citation>
    <scope>NUCLEOTIDE SEQUENCE [LARGE SCALE GENOMIC DNA]</scope>
    <source>
        <strain evidence="6 7">ATCC 30894</strain>
    </source>
</reference>
<keyword evidence="3" id="KW-0853">WD repeat</keyword>
<dbReference type="GO" id="GO:0045504">
    <property type="term" value="F:dynein heavy chain binding"/>
    <property type="evidence" value="ECO:0007669"/>
    <property type="project" value="TreeGrafter"/>
</dbReference>
<sequence length="610" mass="68858">MSFNLPLLEEDLKSEIEKRKEEIRRKRELLEQFKSKKNATSLSTPIQINNLVSNKYNTNELSSEPQRNTTSNEPSVSLIETKKATSIQQAILMNQLQNGTVVQENNRTQTQTDDNFASYSVASFEKNAYYSEEGINVDDMDDDSDYFTSLNAFVIADVKNVEETKKISLEDSEKRYKEIISTKEFQDFFFKASHYVERCIKQPFDPLVDYTEGLSGSFQANTSDEANIEALFFDSELCQHKSVTDLSWSPKFEDLFLVAYSSTDISHDHEGLVLIWSQHYPKRKENALFCDTPISAAQFYPYNPSLIIGGTYTGQIVVWDLREKSSAPVMRTLIGSRSHTEPIFGMEVVGSSENSHNLVTMSTDGRVCTWSMNKLDSPPEVIDLYINTVKTQEPENPPASSSDPSLQSKSFYSPVTLLSHAMTFPKGEINRFYVGTENGSIYPAHRFGSKKGANNEVYSGHFAPVTSLVSHPSLEFLEIMLSSSMDWTCKLWSQKKHTPLLSFEEFEDYVFDVKWSPSNPSLFAAADGSGCLSLWNINQDQEMPIFKISTGTSALNKLQWSNDGKRIVTGSISGQVTMLKIDEETAIPKARDLESKLLESIIVDLLTENY</sequence>
<dbReference type="AlphaFoldDB" id="A0A6A5BR67"/>
<dbReference type="VEuPathDB" id="AmoebaDB:NF0017510"/>
<evidence type="ECO:0000313" key="6">
    <source>
        <dbReference type="EMBL" id="KAF0977212.1"/>
    </source>
</evidence>
<keyword evidence="2" id="KW-0963">Cytoplasm</keyword>
<keyword evidence="7" id="KW-1185">Reference proteome</keyword>
<dbReference type="PANTHER" id="PTHR12442">
    <property type="entry name" value="DYNEIN INTERMEDIATE CHAIN"/>
    <property type="match status" value="1"/>
</dbReference>
<evidence type="ECO:0000256" key="3">
    <source>
        <dbReference type="ARBA" id="ARBA00022574"/>
    </source>
</evidence>
<dbReference type="SMART" id="SM00320">
    <property type="entry name" value="WD40"/>
    <property type="match status" value="5"/>
</dbReference>
<dbReference type="EMBL" id="VFQX01000035">
    <property type="protein sequence ID" value="KAF0977212.1"/>
    <property type="molecule type" value="Genomic_DNA"/>
</dbReference>
<dbReference type="Gene3D" id="2.130.10.10">
    <property type="entry name" value="YVTN repeat-like/Quinoprotein amine dehydrogenase"/>
    <property type="match status" value="2"/>
</dbReference>
<dbReference type="InterPro" id="IPR001680">
    <property type="entry name" value="WD40_rpt"/>
</dbReference>
<dbReference type="InterPro" id="IPR036322">
    <property type="entry name" value="WD40_repeat_dom_sf"/>
</dbReference>
<dbReference type="GeneID" id="68111083"/>
<dbReference type="GO" id="GO:0005737">
    <property type="term" value="C:cytoplasm"/>
    <property type="evidence" value="ECO:0007669"/>
    <property type="project" value="UniProtKB-SubCell"/>
</dbReference>
<comment type="subcellular location">
    <subcellularLocation>
        <location evidence="1">Cytoplasm</location>
    </subcellularLocation>
</comment>
<proteinExistence type="predicted"/>
<protein>
    <submittedName>
        <fullName evidence="6">Uncharacterized protein</fullName>
    </submittedName>
</protein>
<dbReference type="Pfam" id="PF00400">
    <property type="entry name" value="WD40"/>
    <property type="match status" value="1"/>
</dbReference>
<keyword evidence="4" id="KW-0677">Repeat</keyword>
<dbReference type="GO" id="GO:0045503">
    <property type="term" value="F:dynein light chain binding"/>
    <property type="evidence" value="ECO:0007669"/>
    <property type="project" value="TreeGrafter"/>
</dbReference>
<dbReference type="VEuPathDB" id="AmoebaDB:FDP41_003865"/>
<dbReference type="VEuPathDB" id="AmoebaDB:NfTy_063800"/>
<keyword evidence="5" id="KW-0175">Coiled coil</keyword>
<accession>A0A6A5BR67</accession>